<evidence type="ECO:0000259" key="1">
    <source>
        <dbReference type="Pfam" id="PF13761"/>
    </source>
</evidence>
<keyword evidence="3" id="KW-1185">Reference proteome</keyword>
<dbReference type="SUPFAM" id="SSF51735">
    <property type="entry name" value="NAD(P)-binding Rossmann-fold domains"/>
    <property type="match status" value="1"/>
</dbReference>
<name>D8JTY8_HYPDA</name>
<feature type="domain" description="DUF4166" evidence="1">
    <location>
        <begin position="398"/>
        <end position="555"/>
    </location>
</feature>
<dbReference type="Proteomes" id="UP000002033">
    <property type="component" value="Chromosome"/>
</dbReference>
<dbReference type="PANTHER" id="PTHR43796:SF2">
    <property type="entry name" value="CARBOXYNORSPERMIDINE SYNTHASE"/>
    <property type="match status" value="1"/>
</dbReference>
<sequence length="575" mass="61460">MQDEPMRRVVLIGATGFFGRRLAERLATIPQIALVVTSRDEARARQAAEAILVAHASASVAFLAFVRNDPASLERLRALSPWLVIDASGPFQSADYSLARAVLSMDAHWIDLADARDYLIGFEAALDEPARRRGLVARAGASSTPALSDAVVASLTRGWRRIDTVDIAITPGGAGDVGEAVIGAILSYAGSPVAIFAEGQRAATSGWGSVRRSRIDGLGVRYLSPVETADADLLPARFAITSRVAFYAGLESRVEQFGLLCLAKLRQIGVAGDLRRLAPLLRSARKLTSVTASDRGGMTVHCAGLDGDGRQICAQWKLIAEQGAGPNVPILPALALVRALLKGEVASGAAPAVGILSLDAIEAEMPAPSLRTSRSSSVNDQGSSLFAEACGADAYRALPRPLRAFHDNDGVPVWAGKADIDVSRNLLARCVRFAFGFPAAGRDVPITVSVDRRAGQETWTRNFAGQRFASRLTHESGNVVSERFGPFKILLAIKAVGERIEMPVIGWRLGPIALPRALAPKSNTREFVDERGRFRFDVAIGLPLIGQLAHYRGWLEPKILSARNFQDSEVAAAKL</sequence>
<dbReference type="EMBL" id="CP002083">
    <property type="protein sequence ID" value="ADJ24536.1"/>
    <property type="molecule type" value="Genomic_DNA"/>
</dbReference>
<organism evidence="2 3">
    <name type="scientific">Hyphomicrobium denitrificans (strain ATCC 51888 / DSM 1869 / NCIMB 11706 / TK 0415)</name>
    <dbReference type="NCBI Taxonomy" id="582899"/>
    <lineage>
        <taxon>Bacteria</taxon>
        <taxon>Pseudomonadati</taxon>
        <taxon>Pseudomonadota</taxon>
        <taxon>Alphaproteobacteria</taxon>
        <taxon>Hyphomicrobiales</taxon>
        <taxon>Hyphomicrobiaceae</taxon>
        <taxon>Hyphomicrobium</taxon>
    </lineage>
</organism>
<protein>
    <submittedName>
        <fullName evidence="2">Saccharopine dehydrogenase</fullName>
    </submittedName>
</protein>
<dbReference type="InterPro" id="IPR036291">
    <property type="entry name" value="NAD(P)-bd_dom_sf"/>
</dbReference>
<accession>D8JTY8</accession>
<evidence type="ECO:0000313" key="3">
    <source>
        <dbReference type="Proteomes" id="UP000002033"/>
    </source>
</evidence>
<dbReference type="AlphaFoldDB" id="D8JTY8"/>
<dbReference type="eggNOG" id="COG1748">
    <property type="taxonomic scope" value="Bacteria"/>
</dbReference>
<evidence type="ECO:0000313" key="2">
    <source>
        <dbReference type="EMBL" id="ADJ24536.1"/>
    </source>
</evidence>
<dbReference type="Gene3D" id="3.40.50.720">
    <property type="entry name" value="NAD(P)-binding Rossmann-like Domain"/>
    <property type="match status" value="1"/>
</dbReference>
<gene>
    <name evidence="2" type="ordered locus">Hden_2740</name>
</gene>
<proteinExistence type="predicted"/>
<dbReference type="KEGG" id="hdn:Hden_2740"/>
<dbReference type="STRING" id="582899.Hden_2740"/>
<dbReference type="PANTHER" id="PTHR43796">
    <property type="entry name" value="CARBOXYNORSPERMIDINE SYNTHASE"/>
    <property type="match status" value="1"/>
</dbReference>
<reference evidence="3" key="1">
    <citation type="journal article" date="2011" name="J. Bacteriol.">
        <title>Genome sequences of eight morphologically diverse alphaproteobacteria.</title>
        <authorList>
            <consortium name="US DOE Joint Genome Institute"/>
            <person name="Brown P.J."/>
            <person name="Kysela D.T."/>
            <person name="Buechlein A."/>
            <person name="Hemmerich C."/>
            <person name="Brun Y.V."/>
        </authorList>
    </citation>
    <scope>NUCLEOTIDE SEQUENCE [LARGE SCALE GENOMIC DNA]</scope>
    <source>
        <strain evidence="3">ATCC 51888 / DSM 1869 / NCIB 11706 / TK 0415</strain>
    </source>
</reference>
<dbReference type="InterPro" id="IPR025311">
    <property type="entry name" value="DUF4166"/>
</dbReference>
<dbReference type="HOGENOM" id="CLU_474762_0_0_5"/>
<dbReference type="RefSeq" id="WP_013216695.1">
    <property type="nucleotide sequence ID" value="NC_014313.1"/>
</dbReference>
<dbReference type="OrthoDB" id="528778at2"/>
<dbReference type="Pfam" id="PF13761">
    <property type="entry name" value="DUF4166"/>
    <property type="match status" value="1"/>
</dbReference>